<sequence length="98" mass="10578">MNGDAIIGTSGIADPATLCYDLLGRSPGDGVVRKEWVTLLIRWSIDVNPSTYGAMRSSTISSSSPPSLKLKPQPDPTPSMSFTHSIDGSYHLEMRGWP</sequence>
<dbReference type="AlphaFoldDB" id="A0A9D3ZMC8"/>
<feature type="region of interest" description="Disordered" evidence="1">
    <location>
        <begin position="55"/>
        <end position="85"/>
    </location>
</feature>
<keyword evidence="3" id="KW-1185">Reference proteome</keyword>
<reference evidence="2 3" key="1">
    <citation type="journal article" date="2021" name="Plant Biotechnol. J.">
        <title>Multi-omics assisted identification of the key and species-specific regulatory components of drought-tolerant mechanisms in Gossypium stocksii.</title>
        <authorList>
            <person name="Yu D."/>
            <person name="Ke L."/>
            <person name="Zhang D."/>
            <person name="Wu Y."/>
            <person name="Sun Y."/>
            <person name="Mei J."/>
            <person name="Sun J."/>
            <person name="Sun Y."/>
        </authorList>
    </citation>
    <scope>NUCLEOTIDE SEQUENCE [LARGE SCALE GENOMIC DNA]</scope>
    <source>
        <strain evidence="3">cv. E1</strain>
        <tissue evidence="2">Leaf</tissue>
    </source>
</reference>
<comment type="caution">
    <text evidence="2">The sequence shown here is derived from an EMBL/GenBank/DDBJ whole genome shotgun (WGS) entry which is preliminary data.</text>
</comment>
<dbReference type="EMBL" id="JAIQCV010000011">
    <property type="protein sequence ID" value="KAH1047328.1"/>
    <property type="molecule type" value="Genomic_DNA"/>
</dbReference>
<evidence type="ECO:0000313" key="2">
    <source>
        <dbReference type="EMBL" id="KAH1047328.1"/>
    </source>
</evidence>
<evidence type="ECO:0000313" key="3">
    <source>
        <dbReference type="Proteomes" id="UP000828251"/>
    </source>
</evidence>
<dbReference type="Proteomes" id="UP000828251">
    <property type="component" value="Unassembled WGS sequence"/>
</dbReference>
<proteinExistence type="predicted"/>
<feature type="compositionally biased region" description="Low complexity" evidence="1">
    <location>
        <begin position="57"/>
        <end position="71"/>
    </location>
</feature>
<evidence type="ECO:0000256" key="1">
    <source>
        <dbReference type="SAM" id="MobiDB-lite"/>
    </source>
</evidence>
<gene>
    <name evidence="2" type="ORF">J1N35_038112</name>
</gene>
<organism evidence="2 3">
    <name type="scientific">Gossypium stocksii</name>
    <dbReference type="NCBI Taxonomy" id="47602"/>
    <lineage>
        <taxon>Eukaryota</taxon>
        <taxon>Viridiplantae</taxon>
        <taxon>Streptophyta</taxon>
        <taxon>Embryophyta</taxon>
        <taxon>Tracheophyta</taxon>
        <taxon>Spermatophyta</taxon>
        <taxon>Magnoliopsida</taxon>
        <taxon>eudicotyledons</taxon>
        <taxon>Gunneridae</taxon>
        <taxon>Pentapetalae</taxon>
        <taxon>rosids</taxon>
        <taxon>malvids</taxon>
        <taxon>Malvales</taxon>
        <taxon>Malvaceae</taxon>
        <taxon>Malvoideae</taxon>
        <taxon>Gossypium</taxon>
    </lineage>
</organism>
<accession>A0A9D3ZMC8</accession>
<name>A0A9D3ZMC8_9ROSI</name>
<protein>
    <submittedName>
        <fullName evidence="2">Uncharacterized protein</fullName>
    </submittedName>
</protein>